<dbReference type="InterPro" id="IPR050706">
    <property type="entry name" value="Cyclic-di-GMP_PDE-like"/>
</dbReference>
<dbReference type="InterPro" id="IPR001633">
    <property type="entry name" value="EAL_dom"/>
</dbReference>
<dbReference type="CDD" id="cd01948">
    <property type="entry name" value="EAL"/>
    <property type="match status" value="1"/>
</dbReference>
<evidence type="ECO:0000313" key="3">
    <source>
        <dbReference type="Proteomes" id="UP001431192"/>
    </source>
</evidence>
<sequence length="95" mass="11098">MYHAKSLGRNNYQFYTEKLNQYATRHVQLEAGLKKALQDNEFHLVYQPKYNVETQQIVGLEALLRWESQELGIISPVEFIPLAEETGMINQIGNW</sequence>
<dbReference type="Pfam" id="PF00563">
    <property type="entry name" value="EAL"/>
    <property type="match status" value="1"/>
</dbReference>
<dbReference type="Proteomes" id="UP001431192">
    <property type="component" value="Unassembled WGS sequence"/>
</dbReference>
<name>A0ABT2P7L3_9GAMM</name>
<dbReference type="EMBL" id="JAODOQ010000001">
    <property type="protein sequence ID" value="MCT8988633.1"/>
    <property type="molecule type" value="Genomic_DNA"/>
</dbReference>
<dbReference type="InterPro" id="IPR035919">
    <property type="entry name" value="EAL_sf"/>
</dbReference>
<proteinExistence type="predicted"/>
<dbReference type="SUPFAM" id="SSF141868">
    <property type="entry name" value="EAL domain-like"/>
    <property type="match status" value="1"/>
</dbReference>
<dbReference type="PANTHER" id="PTHR33121">
    <property type="entry name" value="CYCLIC DI-GMP PHOSPHODIESTERASE PDEF"/>
    <property type="match status" value="1"/>
</dbReference>
<comment type="caution">
    <text evidence="2">The sequence shown here is derived from an EMBL/GenBank/DDBJ whole genome shotgun (WGS) entry which is preliminary data.</text>
</comment>
<protein>
    <submittedName>
        <fullName evidence="2">EAL domain-containing protein</fullName>
    </submittedName>
</protein>
<evidence type="ECO:0000259" key="1">
    <source>
        <dbReference type="PROSITE" id="PS50883"/>
    </source>
</evidence>
<dbReference type="Gene3D" id="3.20.20.450">
    <property type="entry name" value="EAL domain"/>
    <property type="match status" value="1"/>
</dbReference>
<keyword evidence="3" id="KW-1185">Reference proteome</keyword>
<organism evidence="2 3">
    <name type="scientific">Shewanella phaeophyticola</name>
    <dbReference type="NCBI Taxonomy" id="2978345"/>
    <lineage>
        <taxon>Bacteria</taxon>
        <taxon>Pseudomonadati</taxon>
        <taxon>Pseudomonadota</taxon>
        <taxon>Gammaproteobacteria</taxon>
        <taxon>Alteromonadales</taxon>
        <taxon>Shewanellaceae</taxon>
        <taxon>Shewanella</taxon>
    </lineage>
</organism>
<dbReference type="PANTHER" id="PTHR33121:SF71">
    <property type="entry name" value="OXYGEN SENSOR PROTEIN DOSP"/>
    <property type="match status" value="1"/>
</dbReference>
<evidence type="ECO:0000313" key="2">
    <source>
        <dbReference type="EMBL" id="MCT8988633.1"/>
    </source>
</evidence>
<accession>A0ABT2P7L3</accession>
<gene>
    <name evidence="2" type="ORF">N4T56_22015</name>
</gene>
<reference evidence="2" key="1">
    <citation type="submission" date="2022-09" db="EMBL/GenBank/DDBJ databases">
        <title>Shewanella sp. KJ10-1 sp.nov, isolated from marine algae.</title>
        <authorList>
            <person name="Butt M."/>
            <person name="Lee J.K."/>
            <person name="Kim J.M."/>
            <person name="Choi D.G."/>
        </authorList>
    </citation>
    <scope>NUCLEOTIDE SEQUENCE</scope>
    <source>
        <strain evidence="2">KJ10-1</strain>
    </source>
</reference>
<dbReference type="PROSITE" id="PS50883">
    <property type="entry name" value="EAL"/>
    <property type="match status" value="1"/>
</dbReference>
<feature type="domain" description="EAL" evidence="1">
    <location>
        <begin position="26"/>
        <end position="95"/>
    </location>
</feature>